<dbReference type="Proteomes" id="UP001215827">
    <property type="component" value="Chromosome"/>
</dbReference>
<dbReference type="CDD" id="cd05018">
    <property type="entry name" value="CoxG"/>
    <property type="match status" value="1"/>
</dbReference>
<keyword evidence="3" id="KW-1185">Reference proteome</keyword>
<dbReference type="Pfam" id="PF06240">
    <property type="entry name" value="COXG"/>
    <property type="match status" value="1"/>
</dbReference>
<reference evidence="2 3" key="1">
    <citation type="submission" date="2023-03" db="EMBL/GenBank/DDBJ databases">
        <title>Altererythrobacter sp. CAU 1644 isolated from sand.</title>
        <authorList>
            <person name="Kim W."/>
        </authorList>
    </citation>
    <scope>NUCLEOTIDE SEQUENCE [LARGE SCALE GENOMIC DNA]</scope>
    <source>
        <strain evidence="2 3">CAU 1644</strain>
    </source>
</reference>
<organism evidence="2 3">
    <name type="scientific">Altererythrobacter arenosus</name>
    <dbReference type="NCBI Taxonomy" id="3032592"/>
    <lineage>
        <taxon>Bacteria</taxon>
        <taxon>Pseudomonadati</taxon>
        <taxon>Pseudomonadota</taxon>
        <taxon>Alphaproteobacteria</taxon>
        <taxon>Sphingomonadales</taxon>
        <taxon>Erythrobacteraceae</taxon>
        <taxon>Altererythrobacter</taxon>
    </lineage>
</organism>
<feature type="transmembrane region" description="Helical" evidence="1">
    <location>
        <begin position="177"/>
        <end position="194"/>
    </location>
</feature>
<evidence type="ECO:0000256" key="1">
    <source>
        <dbReference type="SAM" id="Phobius"/>
    </source>
</evidence>
<dbReference type="RefSeq" id="WP_278016464.1">
    <property type="nucleotide sequence ID" value="NZ_CP121106.1"/>
</dbReference>
<sequence length="195" mass="20369">MEIKGSYHLPCEPQRAWEALNDPELLKSCLKGCERLEKTADDRFEGTVQAKVGPVNARFSGSLTQTEVNAPHGCTMVFEGQGGVAGFAKGQADVSLDAVDGGTQLSYLADAKIGGKLAQMGARLVEGTARSMAEDFFGKFSAALGGDQSAAVEAAPLAKEAPAEPMPEPAASGSGRIWLALVALLVALLAIYWLT</sequence>
<accession>A0ABY8FRX8</accession>
<keyword evidence="1" id="KW-1133">Transmembrane helix</keyword>
<proteinExistence type="predicted"/>
<keyword evidence="1" id="KW-0472">Membrane</keyword>
<dbReference type="EMBL" id="CP121106">
    <property type="protein sequence ID" value="WFL77772.1"/>
    <property type="molecule type" value="Genomic_DNA"/>
</dbReference>
<dbReference type="InterPro" id="IPR023393">
    <property type="entry name" value="START-like_dom_sf"/>
</dbReference>
<evidence type="ECO:0000313" key="2">
    <source>
        <dbReference type="EMBL" id="WFL77772.1"/>
    </source>
</evidence>
<dbReference type="SUPFAM" id="SSF55961">
    <property type="entry name" value="Bet v1-like"/>
    <property type="match status" value="1"/>
</dbReference>
<dbReference type="InterPro" id="IPR010419">
    <property type="entry name" value="CO_DH_gsu"/>
</dbReference>
<keyword evidence="1" id="KW-0812">Transmembrane</keyword>
<gene>
    <name evidence="2" type="ORF">P7228_01505</name>
</gene>
<dbReference type="Gene3D" id="3.30.530.20">
    <property type="match status" value="1"/>
</dbReference>
<protein>
    <submittedName>
        <fullName evidence="2">Carbon monoxide dehydrogenase subunit G</fullName>
    </submittedName>
</protein>
<name>A0ABY8FRX8_9SPHN</name>
<dbReference type="PANTHER" id="PTHR38588">
    <property type="entry name" value="BLL0334 PROTEIN"/>
    <property type="match status" value="1"/>
</dbReference>
<evidence type="ECO:0000313" key="3">
    <source>
        <dbReference type="Proteomes" id="UP001215827"/>
    </source>
</evidence>
<dbReference type="PANTHER" id="PTHR38588:SF1">
    <property type="entry name" value="BLL0334 PROTEIN"/>
    <property type="match status" value="1"/>
</dbReference>